<dbReference type="Gene3D" id="1.10.10.10">
    <property type="entry name" value="Winged helix-like DNA-binding domain superfamily/Winged helix DNA-binding domain"/>
    <property type="match status" value="1"/>
</dbReference>
<proteinExistence type="predicted"/>
<dbReference type="InterPro" id="IPR036390">
    <property type="entry name" value="WH_DNA-bd_sf"/>
</dbReference>
<dbReference type="PANTHER" id="PTHR37318:SF1">
    <property type="entry name" value="BSL7504 PROTEIN"/>
    <property type="match status" value="1"/>
</dbReference>
<gene>
    <name evidence="2" type="ORF">CENDO_05025</name>
</gene>
<evidence type="ECO:0000259" key="1">
    <source>
        <dbReference type="Pfam" id="PF13601"/>
    </source>
</evidence>
<reference evidence="2 3" key="1">
    <citation type="submission" date="2019-04" db="EMBL/GenBank/DDBJ databases">
        <title>Corynebacterium endometrii sp. nov., isolated from the uterus of a cow with endometritis.</title>
        <authorList>
            <person name="Ballas P."/>
            <person name="Ruckert C."/>
            <person name="Wagener K."/>
            <person name="Drillich M."/>
            <person name="Kaempfer P."/>
            <person name="Busse H.-J."/>
            <person name="Ehling-Schulz M."/>
        </authorList>
    </citation>
    <scope>NUCLEOTIDE SEQUENCE [LARGE SCALE GENOMIC DNA]</scope>
    <source>
        <strain evidence="2 3">LMM-1653</strain>
    </source>
</reference>
<evidence type="ECO:0000313" key="3">
    <source>
        <dbReference type="Proteomes" id="UP000296352"/>
    </source>
</evidence>
<dbReference type="InterPro" id="IPR036388">
    <property type="entry name" value="WH-like_DNA-bd_sf"/>
</dbReference>
<accession>A0A4P7QHI6</accession>
<dbReference type="AlphaFoldDB" id="A0A4P7QHI6"/>
<keyword evidence="3" id="KW-1185">Reference proteome</keyword>
<evidence type="ECO:0000313" key="2">
    <source>
        <dbReference type="EMBL" id="QCB28294.1"/>
    </source>
</evidence>
<dbReference type="EMBL" id="CP039247">
    <property type="protein sequence ID" value="QCB28294.1"/>
    <property type="molecule type" value="Genomic_DNA"/>
</dbReference>
<feature type="domain" description="Winged helix DNA-binding" evidence="1">
    <location>
        <begin position="36"/>
        <end position="104"/>
    </location>
</feature>
<protein>
    <recommendedName>
        <fullName evidence="1">Winged helix DNA-binding domain-containing protein</fullName>
    </recommendedName>
</protein>
<name>A0A4P7QHI6_9CORY</name>
<dbReference type="OrthoDB" id="4952043at2"/>
<dbReference type="Pfam" id="PF13601">
    <property type="entry name" value="HTH_34"/>
    <property type="match status" value="1"/>
</dbReference>
<dbReference type="SUPFAM" id="SSF46785">
    <property type="entry name" value="Winged helix' DNA-binding domain"/>
    <property type="match status" value="1"/>
</dbReference>
<sequence>MSGDIVPALDPVIHPINRFKICAVLSSYGAFAGPVRKEMKYSRLCEETGHSEATLSKQLAVLQEAAYIEKFREYGATRAKDTVWVMLTETGKRAFDGHLAFLKGLAG</sequence>
<dbReference type="PANTHER" id="PTHR37318">
    <property type="entry name" value="BSL7504 PROTEIN"/>
    <property type="match status" value="1"/>
</dbReference>
<dbReference type="KEGG" id="cee:CENDO_05025"/>
<dbReference type="InterPro" id="IPR027395">
    <property type="entry name" value="WH_DNA-bd_dom"/>
</dbReference>
<organism evidence="2 3">
    <name type="scientific">Corynebacterium endometrii</name>
    <dbReference type="NCBI Taxonomy" id="2488819"/>
    <lineage>
        <taxon>Bacteria</taxon>
        <taxon>Bacillati</taxon>
        <taxon>Actinomycetota</taxon>
        <taxon>Actinomycetes</taxon>
        <taxon>Mycobacteriales</taxon>
        <taxon>Corynebacteriaceae</taxon>
        <taxon>Corynebacterium</taxon>
    </lineage>
</organism>
<dbReference type="RefSeq" id="WP_136141053.1">
    <property type="nucleotide sequence ID" value="NZ_CP039247.1"/>
</dbReference>
<dbReference type="Proteomes" id="UP000296352">
    <property type="component" value="Chromosome"/>
</dbReference>